<organism evidence="2 3">
    <name type="scientific">Candidatus Nealsonbacteria bacterium CG23_combo_of_CG06-09_8_20_14_all_40_13</name>
    <dbReference type="NCBI Taxonomy" id="1974724"/>
    <lineage>
        <taxon>Bacteria</taxon>
        <taxon>Candidatus Nealsoniibacteriota</taxon>
    </lineage>
</organism>
<protein>
    <submittedName>
        <fullName evidence="2">Uncharacterized protein</fullName>
    </submittedName>
</protein>
<dbReference type="Proteomes" id="UP000231567">
    <property type="component" value="Unassembled WGS sequence"/>
</dbReference>
<keyword evidence="1" id="KW-0472">Membrane</keyword>
<sequence length="66" mass="7361">MVPIKILIVVAAIIVCLGILKFQEKIVRLFGKNSIAEKYLGNGGTYAMWKIIAITIVVFSLWYAFA</sequence>
<evidence type="ECO:0000313" key="2">
    <source>
        <dbReference type="EMBL" id="PIP21889.1"/>
    </source>
</evidence>
<reference evidence="2 3" key="1">
    <citation type="submission" date="2017-09" db="EMBL/GenBank/DDBJ databases">
        <title>Depth-based differentiation of microbial function through sediment-hosted aquifers and enrichment of novel symbionts in the deep terrestrial subsurface.</title>
        <authorList>
            <person name="Probst A.J."/>
            <person name="Ladd B."/>
            <person name="Jarett J.K."/>
            <person name="Geller-Mcgrath D.E."/>
            <person name="Sieber C.M."/>
            <person name="Emerson J.B."/>
            <person name="Anantharaman K."/>
            <person name="Thomas B.C."/>
            <person name="Malmstrom R."/>
            <person name="Stieglmeier M."/>
            <person name="Klingl A."/>
            <person name="Woyke T."/>
            <person name="Ryan C.M."/>
            <person name="Banfield J.F."/>
        </authorList>
    </citation>
    <scope>NUCLEOTIDE SEQUENCE [LARGE SCALE GENOMIC DNA]</scope>
    <source>
        <strain evidence="2">CG23_combo_of_CG06-09_8_20_14_all_40_13</strain>
    </source>
</reference>
<feature type="transmembrane region" description="Helical" evidence="1">
    <location>
        <begin position="46"/>
        <end position="65"/>
    </location>
</feature>
<keyword evidence="1" id="KW-1133">Transmembrane helix</keyword>
<comment type="caution">
    <text evidence="2">The sequence shown here is derived from an EMBL/GenBank/DDBJ whole genome shotgun (WGS) entry which is preliminary data.</text>
</comment>
<proteinExistence type="predicted"/>
<keyword evidence="1" id="KW-0812">Transmembrane</keyword>
<name>A0A2G9YRM0_9BACT</name>
<gene>
    <name evidence="2" type="ORF">COX39_00550</name>
</gene>
<evidence type="ECO:0000256" key="1">
    <source>
        <dbReference type="SAM" id="Phobius"/>
    </source>
</evidence>
<dbReference type="EMBL" id="PCRM01000010">
    <property type="protein sequence ID" value="PIP21889.1"/>
    <property type="molecule type" value="Genomic_DNA"/>
</dbReference>
<accession>A0A2G9YRM0</accession>
<evidence type="ECO:0000313" key="3">
    <source>
        <dbReference type="Proteomes" id="UP000231567"/>
    </source>
</evidence>
<dbReference type="AlphaFoldDB" id="A0A2G9YRM0"/>